<evidence type="ECO:0000256" key="2">
    <source>
        <dbReference type="SAM" id="MobiDB-lite"/>
    </source>
</evidence>
<keyword evidence="1" id="KW-0547">Nucleotide-binding</keyword>
<gene>
    <name evidence="4" type="ORF">FH972_025981</name>
</gene>
<feature type="compositionally biased region" description="Basic and acidic residues" evidence="2">
    <location>
        <begin position="1"/>
        <end position="16"/>
    </location>
</feature>
<evidence type="ECO:0000256" key="1">
    <source>
        <dbReference type="RuleBase" id="RU004560"/>
    </source>
</evidence>
<feature type="compositionally biased region" description="Acidic residues" evidence="2">
    <location>
        <begin position="208"/>
        <end position="218"/>
    </location>
</feature>
<reference evidence="4 5" key="1">
    <citation type="submission" date="2019-06" db="EMBL/GenBank/DDBJ databases">
        <title>A chromosomal-level reference genome of Carpinus fangiana (Coryloideae, Betulaceae).</title>
        <authorList>
            <person name="Yang X."/>
            <person name="Wang Z."/>
            <person name="Zhang L."/>
            <person name="Hao G."/>
            <person name="Liu J."/>
            <person name="Yang Y."/>
        </authorList>
    </citation>
    <scope>NUCLEOTIDE SEQUENCE [LARGE SCALE GENOMIC DNA]</scope>
    <source>
        <strain evidence="4">Cfa_2016G</strain>
        <tissue evidence="4">Leaf</tissue>
    </source>
</reference>
<organism evidence="4 5">
    <name type="scientific">Carpinus fangiana</name>
    <dbReference type="NCBI Taxonomy" id="176857"/>
    <lineage>
        <taxon>Eukaryota</taxon>
        <taxon>Viridiplantae</taxon>
        <taxon>Streptophyta</taxon>
        <taxon>Embryophyta</taxon>
        <taxon>Tracheophyta</taxon>
        <taxon>Spermatophyta</taxon>
        <taxon>Magnoliopsida</taxon>
        <taxon>eudicotyledons</taxon>
        <taxon>Gunneridae</taxon>
        <taxon>Pentapetalae</taxon>
        <taxon>rosids</taxon>
        <taxon>fabids</taxon>
        <taxon>Fagales</taxon>
        <taxon>Betulaceae</taxon>
        <taxon>Carpinus</taxon>
    </lineage>
</organism>
<feature type="compositionally biased region" description="Polar residues" evidence="2">
    <location>
        <begin position="236"/>
        <end position="251"/>
    </location>
</feature>
<evidence type="ECO:0000313" key="5">
    <source>
        <dbReference type="Proteomes" id="UP000327013"/>
    </source>
</evidence>
<feature type="compositionally biased region" description="Polar residues" evidence="2">
    <location>
        <begin position="19"/>
        <end position="33"/>
    </location>
</feature>
<dbReference type="Pfam" id="PF20571">
    <property type="entry name" value="DUF6780"/>
    <property type="match status" value="1"/>
</dbReference>
<dbReference type="InterPro" id="IPR030379">
    <property type="entry name" value="G_SEPTIN_dom"/>
</dbReference>
<dbReference type="AlphaFoldDB" id="A0A5N6L2U8"/>
<evidence type="ECO:0000259" key="3">
    <source>
        <dbReference type="PROSITE" id="PS51719"/>
    </source>
</evidence>
<dbReference type="PROSITE" id="PS51719">
    <property type="entry name" value="G_SEPTIN"/>
    <property type="match status" value="1"/>
</dbReference>
<feature type="compositionally biased region" description="Low complexity" evidence="2">
    <location>
        <begin position="65"/>
        <end position="84"/>
    </location>
</feature>
<keyword evidence="5" id="KW-1185">Reference proteome</keyword>
<feature type="compositionally biased region" description="Low complexity" evidence="2">
    <location>
        <begin position="140"/>
        <end position="154"/>
    </location>
</feature>
<proteinExistence type="inferred from homology"/>
<comment type="caution">
    <text evidence="4">The sequence shown here is derived from an EMBL/GenBank/DDBJ whole genome shotgun (WGS) entry which is preliminary data.</text>
</comment>
<dbReference type="InterPro" id="IPR046707">
    <property type="entry name" value="DUF6780"/>
</dbReference>
<dbReference type="GO" id="GO:0005525">
    <property type="term" value="F:GTP binding"/>
    <property type="evidence" value="ECO:0007669"/>
    <property type="project" value="UniProtKB-KW"/>
</dbReference>
<dbReference type="Gene3D" id="3.40.50.300">
    <property type="entry name" value="P-loop containing nucleotide triphosphate hydrolases"/>
    <property type="match status" value="1"/>
</dbReference>
<feature type="domain" description="Septin-type G" evidence="3">
    <location>
        <begin position="273"/>
        <end position="580"/>
    </location>
</feature>
<protein>
    <recommendedName>
        <fullName evidence="3">Septin-type G domain-containing protein</fullName>
    </recommendedName>
</protein>
<comment type="similarity">
    <text evidence="1">Belongs to the TRAFAC class TrmE-Era-EngA-EngB-Septin-like GTPase superfamily. Septin GTPase family.</text>
</comment>
<dbReference type="EMBL" id="VIBQ01000074">
    <property type="protein sequence ID" value="KAB8616646.1"/>
    <property type="molecule type" value="Genomic_DNA"/>
</dbReference>
<feature type="compositionally biased region" description="Polar residues" evidence="2">
    <location>
        <begin position="155"/>
        <end position="170"/>
    </location>
</feature>
<feature type="region of interest" description="Disordered" evidence="2">
    <location>
        <begin position="1"/>
        <end position="171"/>
    </location>
</feature>
<feature type="region of interest" description="Disordered" evidence="2">
    <location>
        <begin position="190"/>
        <end position="251"/>
    </location>
</feature>
<evidence type="ECO:0000313" key="4">
    <source>
        <dbReference type="EMBL" id="KAB8616646.1"/>
    </source>
</evidence>
<dbReference type="InterPro" id="IPR027417">
    <property type="entry name" value="P-loop_NTPase"/>
</dbReference>
<sequence>MRPSKLEPPHSLRDHPITPSDTSPKQSHPQSSRGAAARSHPISYFMMSGDSVDQRSNAAPAILTTAASPQSSPASQRATASAASDPISTPEQSFNMPSPDTEASTYGVQSLEDVMSVADSIDPLHQSCTATPEVTHHSRSNSSSSFDSSPSTRSPARQYTRPPSVNTLSMPLTPVFALSPLTGLGAYEADGVSTPRSTSLRSFRLEASDDDSDREDDSISQAVTSGSDEECPPHASTAQPESWQTAGQSSAPLLVMPSVTMPKRRPFTEKGKQMGKLKILLAGSKGSGKSSLIKSIVQACEDIVHVDPVEVNHPTLVASPRRDSAHPQDARNAKITAHVTEIYASTKAFPSWWSDIEESKLLRRRKSFNDTVLERNICFVDTPGYDRLPSTANNADAIVRYVESLLHRTSTFPSMSSGELLSLLAGNGGVQVDVVLFCISREQPEAELHLLRRLATLTNVIPIIAKADQMSHGELDAAKTSTLRRLQTAEIQPFLFGHSMSGIIADPDKEYPPYTVSSALSSTDDTMDASLLMSPDYRPPLHASDLPTLVSRLFDPSTASWLRHAAAKKFISWRRSNSFLPPSLSLNTLHPPRAQQPTYQSSATTSSAYTTSSVVATSISPSAVIVSTDAKPPSAPSYTISRLADHTQREDRFAQVRLARWASDLQRALRNERERFAALQDAERNRWLRERLGECVSPTADLETDGEKGALMRLGDARNDKWRSSAALVDPRDPLGLLALDERVRWRAGRAATVLGGAGLVGAVVVWCVRYLEWHAALHDSLWGADEGTWVAGDGRSMLARVLWG</sequence>
<feature type="compositionally biased region" description="Polar residues" evidence="2">
    <location>
        <begin position="86"/>
        <end position="108"/>
    </location>
</feature>
<dbReference type="Proteomes" id="UP000327013">
    <property type="component" value="Unassembled WGS sequence"/>
</dbReference>
<dbReference type="PANTHER" id="PTHR18884">
    <property type="entry name" value="SEPTIN"/>
    <property type="match status" value="1"/>
</dbReference>
<accession>A0A5N6L2U8</accession>
<dbReference type="Pfam" id="PF00735">
    <property type="entry name" value="Septin"/>
    <property type="match status" value="1"/>
</dbReference>
<keyword evidence="1" id="KW-0342">GTP-binding</keyword>
<dbReference type="SUPFAM" id="SSF52540">
    <property type="entry name" value="P-loop containing nucleoside triphosphate hydrolases"/>
    <property type="match status" value="1"/>
</dbReference>
<dbReference type="OrthoDB" id="4150765at2759"/>
<name>A0A5N6L2U8_9ROSI</name>